<evidence type="ECO:0000313" key="3">
    <source>
        <dbReference type="EMBL" id="OEU20755.1"/>
    </source>
</evidence>
<dbReference type="Proteomes" id="UP000095751">
    <property type="component" value="Unassembled WGS sequence"/>
</dbReference>
<accession>A0A1E7FRM9</accession>
<organism evidence="3 4">
    <name type="scientific">Fragilariopsis cylindrus CCMP1102</name>
    <dbReference type="NCBI Taxonomy" id="635003"/>
    <lineage>
        <taxon>Eukaryota</taxon>
        <taxon>Sar</taxon>
        <taxon>Stramenopiles</taxon>
        <taxon>Ochrophyta</taxon>
        <taxon>Bacillariophyta</taxon>
        <taxon>Bacillariophyceae</taxon>
        <taxon>Bacillariophycidae</taxon>
        <taxon>Bacillariales</taxon>
        <taxon>Bacillariaceae</taxon>
        <taxon>Fragilariopsis</taxon>
    </lineage>
</organism>
<dbReference type="EMBL" id="KV784354">
    <property type="protein sequence ID" value="OEU20755.1"/>
    <property type="molecule type" value="Genomic_DNA"/>
</dbReference>
<dbReference type="Pfam" id="PF12937">
    <property type="entry name" value="F-box-like"/>
    <property type="match status" value="1"/>
</dbReference>
<evidence type="ECO:0000313" key="4">
    <source>
        <dbReference type="Proteomes" id="UP000095751"/>
    </source>
</evidence>
<dbReference type="InterPro" id="IPR045464">
    <property type="entry name" value="Hrt3/FBXO9_C"/>
</dbReference>
<dbReference type="KEGG" id="fcy:FRACYDRAFT_259673"/>
<name>A0A1E7FRM9_9STRA</name>
<reference evidence="3 4" key="1">
    <citation type="submission" date="2016-09" db="EMBL/GenBank/DDBJ databases">
        <title>Extensive genetic diversity and differential bi-allelic expression allows diatom success in the polar Southern Ocean.</title>
        <authorList>
            <consortium name="DOE Joint Genome Institute"/>
            <person name="Mock T."/>
            <person name="Otillar R.P."/>
            <person name="Strauss J."/>
            <person name="Dupont C."/>
            <person name="Frickenhaus S."/>
            <person name="Maumus F."/>
            <person name="Mcmullan M."/>
            <person name="Sanges R."/>
            <person name="Schmutz J."/>
            <person name="Toseland A."/>
            <person name="Valas R."/>
            <person name="Veluchamy A."/>
            <person name="Ward B.J."/>
            <person name="Allen A."/>
            <person name="Barry K."/>
            <person name="Falciatore A."/>
            <person name="Ferrante M."/>
            <person name="Fortunato A.E."/>
            <person name="Gloeckner G."/>
            <person name="Gruber A."/>
            <person name="Hipkin R."/>
            <person name="Janech M."/>
            <person name="Kroth P."/>
            <person name="Leese F."/>
            <person name="Lindquist E."/>
            <person name="Lyon B.R."/>
            <person name="Martin J."/>
            <person name="Mayer C."/>
            <person name="Parker M."/>
            <person name="Quesneville H."/>
            <person name="Raymond J."/>
            <person name="Uhlig C."/>
            <person name="Valentin K.U."/>
            <person name="Worden A.Z."/>
            <person name="Armbrust E.V."/>
            <person name="Bowler C."/>
            <person name="Green B."/>
            <person name="Moulton V."/>
            <person name="Van Oosterhout C."/>
            <person name="Grigoriev I."/>
        </authorList>
    </citation>
    <scope>NUCLEOTIDE SEQUENCE [LARGE SCALE GENOMIC DNA]</scope>
    <source>
        <strain evidence="3 4">CCMP1102</strain>
    </source>
</reference>
<dbReference type="GO" id="GO:0031146">
    <property type="term" value="P:SCF-dependent proteasomal ubiquitin-dependent protein catabolic process"/>
    <property type="evidence" value="ECO:0007669"/>
    <property type="project" value="TreeGrafter"/>
</dbReference>
<keyword evidence="1" id="KW-0833">Ubl conjugation pathway</keyword>
<feature type="domain" description="F-box" evidence="2">
    <location>
        <begin position="75"/>
        <end position="121"/>
    </location>
</feature>
<dbReference type="CDD" id="cd09917">
    <property type="entry name" value="F-box_SF"/>
    <property type="match status" value="1"/>
</dbReference>
<dbReference type="PANTHER" id="PTHR12874">
    <property type="entry name" value="F-BOX ONLY PROTEIN 48-RELATED"/>
    <property type="match status" value="1"/>
</dbReference>
<dbReference type="OrthoDB" id="2117972at2759"/>
<dbReference type="PANTHER" id="PTHR12874:SF9">
    <property type="entry name" value="F-BOX ONLY PROTEIN 48"/>
    <property type="match status" value="1"/>
</dbReference>
<dbReference type="Pfam" id="PF19270">
    <property type="entry name" value="FBO_C"/>
    <property type="match status" value="1"/>
</dbReference>
<protein>
    <recommendedName>
        <fullName evidence="2">F-box domain-containing protein</fullName>
    </recommendedName>
</protein>
<dbReference type="GO" id="GO:0005737">
    <property type="term" value="C:cytoplasm"/>
    <property type="evidence" value="ECO:0007669"/>
    <property type="project" value="TreeGrafter"/>
</dbReference>
<dbReference type="AlphaFoldDB" id="A0A1E7FRM9"/>
<dbReference type="InterPro" id="IPR036047">
    <property type="entry name" value="F-box-like_dom_sf"/>
</dbReference>
<proteinExistence type="predicted"/>
<dbReference type="InterPro" id="IPR001810">
    <property type="entry name" value="F-box_dom"/>
</dbReference>
<gene>
    <name evidence="3" type="ORF">FRACYDRAFT_259673</name>
</gene>
<dbReference type="SUPFAM" id="SSF81383">
    <property type="entry name" value="F-box domain"/>
    <property type="match status" value="1"/>
</dbReference>
<keyword evidence="4" id="KW-1185">Reference proteome</keyword>
<sequence>MSASIPSVPDDGTEYYFSIEYKGFNLTWGIWGHLSRDEQKTIALQHGLKSIGDFEEFVSLKQAVDDSEYSMVDAESSPINPPAEILHRIFSWLPVDTYGTMALVSTHWKFFTRTEAVYKRLCERLYLNQSKRRQLHVNRFDGSYRRMLEIRPRVRAAGGCYVMKYSQIKKIERTMWTEIPIGAVLRTEYYRYLYFQEDGRVLYALSCSPPKDMFRRLLNVILHKEDDPVIVWGTYQVQKYNCTIVAKQRWHEVKFDTTIIPTSTSGRFAALSIDYHRSSVSGCFEDWSHDRVEYKVPDKQFRFIKDARL</sequence>
<dbReference type="GO" id="GO:0019005">
    <property type="term" value="C:SCF ubiquitin ligase complex"/>
    <property type="evidence" value="ECO:0007669"/>
    <property type="project" value="TreeGrafter"/>
</dbReference>
<dbReference type="InParanoid" id="A0A1E7FRM9"/>
<dbReference type="Gene3D" id="1.20.1280.50">
    <property type="match status" value="1"/>
</dbReference>
<dbReference type="PROSITE" id="PS50181">
    <property type="entry name" value="FBOX"/>
    <property type="match status" value="1"/>
</dbReference>
<evidence type="ECO:0000256" key="1">
    <source>
        <dbReference type="ARBA" id="ARBA00022786"/>
    </source>
</evidence>
<evidence type="ECO:0000259" key="2">
    <source>
        <dbReference type="PROSITE" id="PS50181"/>
    </source>
</evidence>